<dbReference type="EnsemblPlants" id="TuG1812S0000758300.01.T01">
    <property type="protein sequence ID" value="TuG1812S0000758300.01.T01.s_cds28836"/>
    <property type="gene ID" value="TuG1812S0000758300.01"/>
</dbReference>
<dbReference type="Pfam" id="PF04434">
    <property type="entry name" value="SWIM"/>
    <property type="match status" value="1"/>
</dbReference>
<dbReference type="GO" id="GO:0008270">
    <property type="term" value="F:zinc ion binding"/>
    <property type="evidence" value="ECO:0007669"/>
    <property type="project" value="UniProtKB-KW"/>
</dbReference>
<reference evidence="6" key="2">
    <citation type="submission" date="2022-06" db="UniProtKB">
        <authorList>
            <consortium name="EnsemblPlants"/>
        </authorList>
    </citation>
    <scope>IDENTIFICATION</scope>
</reference>
<evidence type="ECO:0000259" key="5">
    <source>
        <dbReference type="PROSITE" id="PS50966"/>
    </source>
</evidence>
<keyword evidence="1" id="KW-0479">Metal-binding</keyword>
<keyword evidence="3" id="KW-0862">Zinc</keyword>
<dbReference type="InterPro" id="IPR006564">
    <property type="entry name" value="Znf_PMZ"/>
</dbReference>
<proteinExistence type="predicted"/>
<evidence type="ECO:0000256" key="1">
    <source>
        <dbReference type="ARBA" id="ARBA00022723"/>
    </source>
</evidence>
<feature type="domain" description="SWIM-type" evidence="5">
    <location>
        <begin position="122"/>
        <end position="156"/>
    </location>
</feature>
<dbReference type="PROSITE" id="PS50966">
    <property type="entry name" value="ZF_SWIM"/>
    <property type="match status" value="1"/>
</dbReference>
<dbReference type="PANTHER" id="PTHR31973">
    <property type="entry name" value="POLYPROTEIN, PUTATIVE-RELATED"/>
    <property type="match status" value="1"/>
</dbReference>
<dbReference type="Proteomes" id="UP000015106">
    <property type="component" value="Unassembled WGS sequence"/>
</dbReference>
<name>A0A8R7V9I1_TRIUA</name>
<dbReference type="PANTHER" id="PTHR31973:SF187">
    <property type="entry name" value="MUTATOR TRANSPOSASE MUDRA PROTEIN"/>
    <property type="match status" value="1"/>
</dbReference>
<sequence>MENLKKKSFEAWQWLSQIPNHTWARYKMDTICKTDLVVNNLSEVFNRMVLDVRNKPIRTMLEGIRTKLMMKFQTTREKTESCRWEITPTYSDILEEGKKWAKYCDAYMAGPGILQVTSSSENTCCVNLNNHTCDCRRWDMTVLPCSHSIATMHKVKLHPEDFVNGFFKIPCTVKHTSI</sequence>
<evidence type="ECO:0000256" key="4">
    <source>
        <dbReference type="PROSITE-ProRule" id="PRU00325"/>
    </source>
</evidence>
<organism evidence="6 7">
    <name type="scientific">Triticum urartu</name>
    <name type="common">Red wild einkorn</name>
    <name type="synonym">Crithodium urartu</name>
    <dbReference type="NCBI Taxonomy" id="4572"/>
    <lineage>
        <taxon>Eukaryota</taxon>
        <taxon>Viridiplantae</taxon>
        <taxon>Streptophyta</taxon>
        <taxon>Embryophyta</taxon>
        <taxon>Tracheophyta</taxon>
        <taxon>Spermatophyta</taxon>
        <taxon>Magnoliopsida</taxon>
        <taxon>Liliopsida</taxon>
        <taxon>Poales</taxon>
        <taxon>Poaceae</taxon>
        <taxon>BOP clade</taxon>
        <taxon>Pooideae</taxon>
        <taxon>Triticodae</taxon>
        <taxon>Triticeae</taxon>
        <taxon>Triticinae</taxon>
        <taxon>Triticum</taxon>
    </lineage>
</organism>
<protein>
    <recommendedName>
        <fullName evidence="5">SWIM-type domain-containing protein</fullName>
    </recommendedName>
</protein>
<dbReference type="AlphaFoldDB" id="A0A8R7V9I1"/>
<dbReference type="InterPro" id="IPR007527">
    <property type="entry name" value="Znf_SWIM"/>
</dbReference>
<evidence type="ECO:0000313" key="7">
    <source>
        <dbReference type="Proteomes" id="UP000015106"/>
    </source>
</evidence>
<keyword evidence="2 4" id="KW-0863">Zinc-finger</keyword>
<evidence type="ECO:0000313" key="6">
    <source>
        <dbReference type="EnsemblPlants" id="TuG1812S0000758300.01.T01.s_cds28836"/>
    </source>
</evidence>
<dbReference type="Gramene" id="TuG1812S0000758300.01.T01">
    <property type="protein sequence ID" value="TuG1812S0000758300.01.T01.s_cds28836"/>
    <property type="gene ID" value="TuG1812S0000758300.01"/>
</dbReference>
<dbReference type="SMART" id="SM00575">
    <property type="entry name" value="ZnF_PMZ"/>
    <property type="match status" value="1"/>
</dbReference>
<evidence type="ECO:0000256" key="2">
    <source>
        <dbReference type="ARBA" id="ARBA00022771"/>
    </source>
</evidence>
<keyword evidence="7" id="KW-1185">Reference proteome</keyword>
<reference evidence="7" key="1">
    <citation type="journal article" date="2013" name="Nature">
        <title>Draft genome of the wheat A-genome progenitor Triticum urartu.</title>
        <authorList>
            <person name="Ling H.Q."/>
            <person name="Zhao S."/>
            <person name="Liu D."/>
            <person name="Wang J."/>
            <person name="Sun H."/>
            <person name="Zhang C."/>
            <person name="Fan H."/>
            <person name="Li D."/>
            <person name="Dong L."/>
            <person name="Tao Y."/>
            <person name="Gao C."/>
            <person name="Wu H."/>
            <person name="Li Y."/>
            <person name="Cui Y."/>
            <person name="Guo X."/>
            <person name="Zheng S."/>
            <person name="Wang B."/>
            <person name="Yu K."/>
            <person name="Liang Q."/>
            <person name="Yang W."/>
            <person name="Lou X."/>
            <person name="Chen J."/>
            <person name="Feng M."/>
            <person name="Jian J."/>
            <person name="Zhang X."/>
            <person name="Luo G."/>
            <person name="Jiang Y."/>
            <person name="Liu J."/>
            <person name="Wang Z."/>
            <person name="Sha Y."/>
            <person name="Zhang B."/>
            <person name="Wu H."/>
            <person name="Tang D."/>
            <person name="Shen Q."/>
            <person name="Xue P."/>
            <person name="Zou S."/>
            <person name="Wang X."/>
            <person name="Liu X."/>
            <person name="Wang F."/>
            <person name="Yang Y."/>
            <person name="An X."/>
            <person name="Dong Z."/>
            <person name="Zhang K."/>
            <person name="Zhang X."/>
            <person name="Luo M.C."/>
            <person name="Dvorak J."/>
            <person name="Tong Y."/>
            <person name="Wang J."/>
            <person name="Yang H."/>
            <person name="Li Z."/>
            <person name="Wang D."/>
            <person name="Zhang A."/>
            <person name="Wang J."/>
        </authorList>
    </citation>
    <scope>NUCLEOTIDE SEQUENCE</scope>
    <source>
        <strain evidence="7">cv. G1812</strain>
    </source>
</reference>
<accession>A0A8R7V9I1</accession>
<evidence type="ECO:0000256" key="3">
    <source>
        <dbReference type="ARBA" id="ARBA00022833"/>
    </source>
</evidence>